<organism evidence="2 3">
    <name type="scientific">Exophiala mesophila</name>
    <name type="common">Black yeast-like fungus</name>
    <dbReference type="NCBI Taxonomy" id="212818"/>
    <lineage>
        <taxon>Eukaryota</taxon>
        <taxon>Fungi</taxon>
        <taxon>Dikarya</taxon>
        <taxon>Ascomycota</taxon>
        <taxon>Pezizomycotina</taxon>
        <taxon>Eurotiomycetes</taxon>
        <taxon>Chaetothyriomycetidae</taxon>
        <taxon>Chaetothyriales</taxon>
        <taxon>Herpotrichiellaceae</taxon>
        <taxon>Exophiala</taxon>
    </lineage>
</organism>
<dbReference type="SUPFAM" id="SSF57903">
    <property type="entry name" value="FYVE/PHD zinc finger"/>
    <property type="match status" value="1"/>
</dbReference>
<dbReference type="Gene3D" id="3.30.40.10">
    <property type="entry name" value="Zinc/RING finger domain, C3HC4 (zinc finger)"/>
    <property type="match status" value="1"/>
</dbReference>
<dbReference type="AlphaFoldDB" id="A0A0D1ZU20"/>
<keyword evidence="3" id="KW-1185">Reference proteome</keyword>
<feature type="compositionally biased region" description="Low complexity" evidence="1">
    <location>
        <begin position="124"/>
        <end position="134"/>
    </location>
</feature>
<dbReference type="RefSeq" id="XP_016228998.1">
    <property type="nucleotide sequence ID" value="XM_016365349.1"/>
</dbReference>
<dbReference type="OMA" id="MWIDELP"/>
<dbReference type="HOGENOM" id="CLU_554328_0_0_1"/>
<evidence type="ECO:0000256" key="1">
    <source>
        <dbReference type="SAM" id="MobiDB-lite"/>
    </source>
</evidence>
<evidence type="ECO:0000313" key="3">
    <source>
        <dbReference type="Proteomes" id="UP000054302"/>
    </source>
</evidence>
<feature type="region of interest" description="Disordered" evidence="1">
    <location>
        <begin position="124"/>
        <end position="145"/>
    </location>
</feature>
<dbReference type="EMBL" id="KN847520">
    <property type="protein sequence ID" value="KIV97424.1"/>
    <property type="molecule type" value="Genomic_DNA"/>
</dbReference>
<dbReference type="InterPro" id="IPR011011">
    <property type="entry name" value="Znf_FYVE_PHD"/>
</dbReference>
<proteinExistence type="predicted"/>
<dbReference type="GeneID" id="27319023"/>
<sequence>MHSRHQHTDLKFLPQVSGLPLSCNRGEMELFKGNPGLDDDIYMCGEADQTRSYSVVFRDEDAIADAEIVNRIRGTNWNLFAKLRGMPWTSAGEPLQAQDVDTDAPSEPVIDPAILYAEVCMRSPDQQNDPSSSSGTECTRLPRYPENTPGLVKGTITHLQTLQSRVIEAKIFSLHLHSDPNHTYRCSRLTCRRNSYSISVGDTFGSVADNQQKQDEPWIGINAVFYCLECLAQIIKEYRIVEKIPSRLPNGVDGTTDDGTTSDFRAEILEAAERLHPSLEQKKMWFMYFPREPPLDHGVDSNSSFGLRLRRQKQYEIERILRDTRVDRWHARVLNTSNTSDNLILTARPDLPPHREQYRKQGLEWADRSTTARDGVIVPVENAIDQEHVCSPDELTRSSTCFCREMSDHSPIVQCSSMFCMFGKIHLQCSGLGHIPLDDEQYRCPFCKEGMKGTMNSNNVTDTFQSQKVCTADDNLPTHEEGPINHNPEADSLSSKRVESSEKDQELGVIFREASSLVRKFVAVNDAPMWIDELPLNNVAYS</sequence>
<protein>
    <recommendedName>
        <fullName evidence="4">Zinc finger PHD-type domain-containing protein</fullName>
    </recommendedName>
</protein>
<dbReference type="InterPro" id="IPR013083">
    <property type="entry name" value="Znf_RING/FYVE/PHD"/>
</dbReference>
<dbReference type="OrthoDB" id="5411773at2759"/>
<dbReference type="VEuPathDB" id="FungiDB:PV10_01178"/>
<name>A0A0D1ZU20_EXOME</name>
<dbReference type="Proteomes" id="UP000054302">
    <property type="component" value="Unassembled WGS sequence"/>
</dbReference>
<reference evidence="2 3" key="1">
    <citation type="submission" date="2015-01" db="EMBL/GenBank/DDBJ databases">
        <title>The Genome Sequence of Exophiala mesophila CBS40295.</title>
        <authorList>
            <consortium name="The Broad Institute Genomics Platform"/>
            <person name="Cuomo C."/>
            <person name="de Hoog S."/>
            <person name="Gorbushina A."/>
            <person name="Stielow B."/>
            <person name="Teixiera M."/>
            <person name="Abouelleil A."/>
            <person name="Chapman S.B."/>
            <person name="Priest M."/>
            <person name="Young S.K."/>
            <person name="Wortman J."/>
            <person name="Nusbaum C."/>
            <person name="Birren B."/>
        </authorList>
    </citation>
    <scope>NUCLEOTIDE SEQUENCE [LARGE SCALE GENOMIC DNA]</scope>
    <source>
        <strain evidence="2 3">CBS 40295</strain>
    </source>
</reference>
<evidence type="ECO:0000313" key="2">
    <source>
        <dbReference type="EMBL" id="KIV97424.1"/>
    </source>
</evidence>
<feature type="region of interest" description="Disordered" evidence="1">
    <location>
        <begin position="475"/>
        <end position="499"/>
    </location>
</feature>
<accession>A0A0D1ZU20</accession>
<evidence type="ECO:0008006" key="4">
    <source>
        <dbReference type="Google" id="ProtNLM"/>
    </source>
</evidence>
<gene>
    <name evidence="2" type="ORF">PV10_01178</name>
</gene>